<dbReference type="Proteomes" id="UP000583929">
    <property type="component" value="Unassembled WGS sequence"/>
</dbReference>
<dbReference type="EMBL" id="JAATIQ010000066">
    <property type="protein sequence ID" value="KAF4389847.1"/>
    <property type="molecule type" value="Genomic_DNA"/>
</dbReference>
<dbReference type="Proteomes" id="UP000525078">
    <property type="component" value="Unassembled WGS sequence"/>
</dbReference>
<evidence type="ECO:0000313" key="3">
    <source>
        <dbReference type="EMBL" id="KAF4389847.1"/>
    </source>
</evidence>
<name>A0A7J6H3P2_CANSA</name>
<dbReference type="EMBL" id="JAATIP010000174">
    <property type="protein sequence ID" value="KAF4363588.1"/>
    <property type="molecule type" value="Genomic_DNA"/>
</dbReference>
<feature type="compositionally biased region" description="Polar residues" evidence="1">
    <location>
        <begin position="273"/>
        <end position="283"/>
    </location>
</feature>
<organism evidence="3 5">
    <name type="scientific">Cannabis sativa</name>
    <name type="common">Hemp</name>
    <name type="synonym">Marijuana</name>
    <dbReference type="NCBI Taxonomy" id="3483"/>
    <lineage>
        <taxon>Eukaryota</taxon>
        <taxon>Viridiplantae</taxon>
        <taxon>Streptophyta</taxon>
        <taxon>Embryophyta</taxon>
        <taxon>Tracheophyta</taxon>
        <taxon>Spermatophyta</taxon>
        <taxon>Magnoliopsida</taxon>
        <taxon>eudicotyledons</taxon>
        <taxon>Gunneridae</taxon>
        <taxon>Pentapetalae</taxon>
        <taxon>rosids</taxon>
        <taxon>fabids</taxon>
        <taxon>Rosales</taxon>
        <taxon>Cannabaceae</taxon>
        <taxon>Cannabis</taxon>
    </lineage>
</organism>
<evidence type="ECO:0000256" key="1">
    <source>
        <dbReference type="SAM" id="MobiDB-lite"/>
    </source>
</evidence>
<gene>
    <name evidence="2" type="ORF">F8388_002129</name>
    <name evidence="3" type="ORF">G4B88_024128</name>
</gene>
<sequence length="283" mass="29764">MLNFVFLASFSSPVGPIASDQAAKMLTPGPITSGFKIWGVTRLGPLELNAATTGDGRTFNTVPPKLSTAVGLGTDFTYSLIKSPLFLPTATAGNKWLSATNSSPLAAVLASIIPIPPASRTTAPFSTRAFTPLSHNTTFPRTNAGSSEPGRHKLPELLDPLLYTIATACVAIPRAVPLAYPSKLAFTTCAPAAVLAVWVPCPSLSRGDTISLPCFTKLPPDAIWKPLAKLRAPMSFLLQRDELKSGPVSHSPRHRDGISGIPVSSKLLDSGHTPVSKTPTMTS</sequence>
<feature type="region of interest" description="Disordered" evidence="1">
    <location>
        <begin position="245"/>
        <end position="283"/>
    </location>
</feature>
<protein>
    <submittedName>
        <fullName evidence="3">Uncharacterized protein</fullName>
    </submittedName>
</protein>
<dbReference type="AlphaFoldDB" id="A0A7J6H3P2"/>
<evidence type="ECO:0000313" key="5">
    <source>
        <dbReference type="Proteomes" id="UP000583929"/>
    </source>
</evidence>
<evidence type="ECO:0000313" key="2">
    <source>
        <dbReference type="EMBL" id="KAF4363588.1"/>
    </source>
</evidence>
<reference evidence="4 5" key="1">
    <citation type="journal article" date="2020" name="bioRxiv">
        <title>Sequence and annotation of 42 cannabis genomes reveals extensive copy number variation in cannabinoid synthesis and pathogen resistance genes.</title>
        <authorList>
            <person name="Mckernan K.J."/>
            <person name="Helbert Y."/>
            <person name="Kane L.T."/>
            <person name="Ebling H."/>
            <person name="Zhang L."/>
            <person name="Liu B."/>
            <person name="Eaton Z."/>
            <person name="Mclaughlin S."/>
            <person name="Kingan S."/>
            <person name="Baybayan P."/>
            <person name="Concepcion G."/>
            <person name="Jordan M."/>
            <person name="Riva A."/>
            <person name="Barbazuk W."/>
            <person name="Harkins T."/>
        </authorList>
    </citation>
    <scope>NUCLEOTIDE SEQUENCE [LARGE SCALE GENOMIC DNA]</scope>
    <source>
        <strain evidence="4 5">cv. Jamaican Lion 4</strain>
        <strain evidence="3">Father</strain>
        <strain evidence="2">Mother</strain>
        <tissue evidence="3">Leaf</tissue>
    </source>
</reference>
<evidence type="ECO:0000313" key="4">
    <source>
        <dbReference type="Proteomes" id="UP000525078"/>
    </source>
</evidence>
<accession>A0A7J6H3P2</accession>
<proteinExistence type="predicted"/>
<comment type="caution">
    <text evidence="3">The sequence shown here is derived from an EMBL/GenBank/DDBJ whole genome shotgun (WGS) entry which is preliminary data.</text>
</comment>
<keyword evidence="5" id="KW-1185">Reference proteome</keyword>